<reference evidence="1 2" key="1">
    <citation type="submission" date="2021-06" db="EMBL/GenBank/DDBJ databases">
        <authorList>
            <person name="Palmer J.M."/>
        </authorList>
    </citation>
    <scope>NUCLEOTIDE SEQUENCE [LARGE SCALE GENOMIC DNA]</scope>
    <source>
        <strain evidence="1 2">AS_MEX2019</strain>
        <tissue evidence="1">Muscle</tissue>
    </source>
</reference>
<dbReference type="EMBL" id="JAHRIP010061570">
    <property type="protein sequence ID" value="MEQ2305190.1"/>
    <property type="molecule type" value="Genomic_DNA"/>
</dbReference>
<name>A0ABV0ZGY9_9TELE</name>
<organism evidence="1 2">
    <name type="scientific">Ameca splendens</name>
    <dbReference type="NCBI Taxonomy" id="208324"/>
    <lineage>
        <taxon>Eukaryota</taxon>
        <taxon>Metazoa</taxon>
        <taxon>Chordata</taxon>
        <taxon>Craniata</taxon>
        <taxon>Vertebrata</taxon>
        <taxon>Euteleostomi</taxon>
        <taxon>Actinopterygii</taxon>
        <taxon>Neopterygii</taxon>
        <taxon>Teleostei</taxon>
        <taxon>Neoteleostei</taxon>
        <taxon>Acanthomorphata</taxon>
        <taxon>Ovalentaria</taxon>
        <taxon>Atherinomorphae</taxon>
        <taxon>Cyprinodontiformes</taxon>
        <taxon>Goodeidae</taxon>
        <taxon>Ameca</taxon>
    </lineage>
</organism>
<dbReference type="Proteomes" id="UP001469553">
    <property type="component" value="Unassembled WGS sequence"/>
</dbReference>
<proteinExistence type="predicted"/>
<evidence type="ECO:0000313" key="1">
    <source>
        <dbReference type="EMBL" id="MEQ2305190.1"/>
    </source>
</evidence>
<keyword evidence="2" id="KW-1185">Reference proteome</keyword>
<sequence length="105" mass="12000">MSPWALSYSELAHRERQRDMVLVAPTSAFSLGQKEISYCFSLPVSAYHHYDRTFPAVPADSSPHLCAVARLTFCQQFEWPIGDNTHYTHYRCCIPVTECLSICLQ</sequence>
<protein>
    <submittedName>
        <fullName evidence="1">Uncharacterized protein</fullName>
    </submittedName>
</protein>
<accession>A0ABV0ZGY9</accession>
<evidence type="ECO:0000313" key="2">
    <source>
        <dbReference type="Proteomes" id="UP001469553"/>
    </source>
</evidence>
<comment type="caution">
    <text evidence="1">The sequence shown here is derived from an EMBL/GenBank/DDBJ whole genome shotgun (WGS) entry which is preliminary data.</text>
</comment>
<gene>
    <name evidence="1" type="ORF">AMECASPLE_035139</name>
</gene>